<dbReference type="Pfam" id="PF24662">
    <property type="entry name" value="DUF7650"/>
    <property type="match status" value="1"/>
</dbReference>
<evidence type="ECO:0000256" key="1">
    <source>
        <dbReference type="ARBA" id="ARBA00004123"/>
    </source>
</evidence>
<dbReference type="InterPro" id="IPR009057">
    <property type="entry name" value="Homeodomain-like_sf"/>
</dbReference>
<protein>
    <submittedName>
        <fullName evidence="7 8">Uncharacterized protein LOC127748298 isoform X1</fullName>
    </submittedName>
</protein>
<dbReference type="PANTHER" id="PTHR13859:SF11">
    <property type="entry name" value="GRUNGE, ISOFORM J"/>
    <property type="match status" value="1"/>
</dbReference>
<dbReference type="InterPro" id="IPR056067">
    <property type="entry name" value="DUF7650"/>
</dbReference>
<evidence type="ECO:0000313" key="9">
    <source>
        <dbReference type="RefSeq" id="XP_052118491.1"/>
    </source>
</evidence>
<gene>
    <name evidence="7 8 9" type="primary">LOC127748298</name>
</gene>
<dbReference type="GO" id="GO:0003714">
    <property type="term" value="F:transcription corepressor activity"/>
    <property type="evidence" value="ECO:0007669"/>
    <property type="project" value="TreeGrafter"/>
</dbReference>
<evidence type="ECO:0000313" key="8">
    <source>
        <dbReference type="RefSeq" id="XP_052118490.1"/>
    </source>
</evidence>
<dbReference type="GeneID" id="127748298"/>
<dbReference type="SUPFAM" id="SSF46689">
    <property type="entry name" value="Homeodomain-like"/>
    <property type="match status" value="1"/>
</dbReference>
<dbReference type="RefSeq" id="XP_052118489.1">
    <property type="nucleotide sequence ID" value="XM_052262529.1"/>
</dbReference>
<dbReference type="PROSITE" id="PS51293">
    <property type="entry name" value="SANT"/>
    <property type="match status" value="1"/>
</dbReference>
<accession>A0A9C6TQA9</accession>
<dbReference type="InterPro" id="IPR017884">
    <property type="entry name" value="SANT_dom"/>
</dbReference>
<dbReference type="GO" id="GO:0005634">
    <property type="term" value="C:nucleus"/>
    <property type="evidence" value="ECO:0007669"/>
    <property type="project" value="UniProtKB-SubCell"/>
</dbReference>
<reference evidence="7 8" key="2">
    <citation type="submission" date="2025-04" db="UniProtKB">
        <authorList>
            <consortium name="RefSeq"/>
        </authorList>
    </citation>
    <scope>IDENTIFICATION</scope>
    <source>
        <tissue evidence="7 8">Whole plant</tissue>
    </source>
</reference>
<dbReference type="KEGG" id="adu:127748298"/>
<dbReference type="AlphaFoldDB" id="A0A9C6TQA9"/>
<proteinExistence type="predicted"/>
<evidence type="ECO:0000313" key="6">
    <source>
        <dbReference type="Proteomes" id="UP000515211"/>
    </source>
</evidence>
<dbReference type="InterPro" id="IPR057712">
    <property type="entry name" value="DUF7952"/>
</dbReference>
<dbReference type="Proteomes" id="UP000515211">
    <property type="component" value="Chromosome 6"/>
</dbReference>
<evidence type="ECO:0000256" key="4">
    <source>
        <dbReference type="ARBA" id="ARBA00023242"/>
    </source>
</evidence>
<evidence type="ECO:0000313" key="7">
    <source>
        <dbReference type="RefSeq" id="XP_052118489.1"/>
    </source>
</evidence>
<feature type="domain" description="SANT" evidence="5">
    <location>
        <begin position="66"/>
        <end position="118"/>
    </location>
</feature>
<reference evidence="6" key="1">
    <citation type="journal article" date="2016" name="Nat. Genet.">
        <title>The genome sequences of Arachis duranensis and Arachis ipaensis, the diploid ancestors of cultivated peanut.</title>
        <authorList>
            <person name="Bertioli D.J."/>
            <person name="Cannon S.B."/>
            <person name="Froenicke L."/>
            <person name="Huang G."/>
            <person name="Farmer A.D."/>
            <person name="Cannon E.K."/>
            <person name="Liu X."/>
            <person name="Gao D."/>
            <person name="Clevenger J."/>
            <person name="Dash S."/>
            <person name="Ren L."/>
            <person name="Moretzsohn M.C."/>
            <person name="Shirasawa K."/>
            <person name="Huang W."/>
            <person name="Vidigal B."/>
            <person name="Abernathy B."/>
            <person name="Chu Y."/>
            <person name="Niederhuth C.E."/>
            <person name="Umale P."/>
            <person name="Araujo A.C."/>
            <person name="Kozik A."/>
            <person name="Kim K.D."/>
            <person name="Burow M.D."/>
            <person name="Varshney R.K."/>
            <person name="Wang X."/>
            <person name="Zhang X."/>
            <person name="Barkley N."/>
            <person name="Guimaraes P.M."/>
            <person name="Isobe S."/>
            <person name="Guo B."/>
            <person name="Liao B."/>
            <person name="Stalker H.T."/>
            <person name="Schmitz R.J."/>
            <person name="Scheffler B.E."/>
            <person name="Leal-Bertioli S.C."/>
            <person name="Xun X."/>
            <person name="Jackson S.A."/>
            <person name="Michelmore R."/>
            <person name="Ozias-Akins P."/>
        </authorList>
    </citation>
    <scope>NUCLEOTIDE SEQUENCE [LARGE SCALE GENOMIC DNA]</scope>
    <source>
        <strain evidence="6">cv. V14167</strain>
    </source>
</reference>
<dbReference type="RefSeq" id="XP_052118490.1">
    <property type="nucleotide sequence ID" value="XM_052262530.1"/>
</dbReference>
<dbReference type="Pfam" id="PF25826">
    <property type="entry name" value="DUF7952"/>
    <property type="match status" value="1"/>
</dbReference>
<keyword evidence="3" id="KW-0804">Transcription</keyword>
<dbReference type="RefSeq" id="XP_052118491.1">
    <property type="nucleotide sequence ID" value="XM_052262531.1"/>
</dbReference>
<evidence type="ECO:0000256" key="2">
    <source>
        <dbReference type="ARBA" id="ARBA00023015"/>
    </source>
</evidence>
<dbReference type="PANTHER" id="PTHR13859">
    <property type="entry name" value="ATROPHIN-RELATED"/>
    <property type="match status" value="1"/>
</dbReference>
<evidence type="ECO:0000259" key="5">
    <source>
        <dbReference type="PROSITE" id="PS51293"/>
    </source>
</evidence>
<comment type="subcellular location">
    <subcellularLocation>
        <location evidence="1">Nucleus</location>
    </subcellularLocation>
</comment>
<name>A0A9C6TQA9_ARADU</name>
<keyword evidence="2" id="KW-0805">Transcription regulation</keyword>
<keyword evidence="4" id="KW-0539">Nucleus</keyword>
<evidence type="ECO:0000256" key="3">
    <source>
        <dbReference type="ARBA" id="ARBA00023163"/>
    </source>
</evidence>
<dbReference type="Gene3D" id="1.10.10.60">
    <property type="entry name" value="Homeodomain-like"/>
    <property type="match status" value="1"/>
</dbReference>
<sequence>MKQVHSTSGKRYVPIGNHHQAEIPELMPKSEYCNLQNNMVNDDPLEHDGVIAQETNRDIWYYPTSSITMPWTRKEESYFMASLYLFNKDFSAVKRFVGSKTMGEILSFYYDQFCKSSEYQRWKDRMTSLGNNSIIFGEKIISEKTLMSRLQPLLTTHAYMEILERSWLYGESLVTLEDYVSVLKNKVGLDNLVEALGIGNKEEEIINTKKSKKNKAPIGNDWASLTQREILYFAGKLCSLSKHQSNDLFWEAVWPRLLAKGWHFEEDRASSSLSLSPSSPPKLLFLVPGIKKFSMKLERGKDYFDSVSEVLRNVASHPELVELVNLNTMGHDHADGATNLS</sequence>
<organism evidence="6 9">
    <name type="scientific">Arachis duranensis</name>
    <name type="common">Wild peanut</name>
    <dbReference type="NCBI Taxonomy" id="130453"/>
    <lineage>
        <taxon>Eukaryota</taxon>
        <taxon>Viridiplantae</taxon>
        <taxon>Streptophyta</taxon>
        <taxon>Embryophyta</taxon>
        <taxon>Tracheophyta</taxon>
        <taxon>Spermatophyta</taxon>
        <taxon>Magnoliopsida</taxon>
        <taxon>eudicotyledons</taxon>
        <taxon>Gunneridae</taxon>
        <taxon>Pentapetalae</taxon>
        <taxon>rosids</taxon>
        <taxon>fabids</taxon>
        <taxon>Fabales</taxon>
        <taxon>Fabaceae</taxon>
        <taxon>Papilionoideae</taxon>
        <taxon>50 kb inversion clade</taxon>
        <taxon>dalbergioids sensu lato</taxon>
        <taxon>Dalbergieae</taxon>
        <taxon>Pterocarpus clade</taxon>
        <taxon>Arachis</taxon>
    </lineage>
</organism>
<keyword evidence="6" id="KW-1185">Reference proteome</keyword>